<reference evidence="1 2" key="1">
    <citation type="submission" date="2015-10" db="EMBL/GenBank/DDBJ databases">
        <title>Draft genome sequence of Streptomyces sp. RV15, isolated from a marine sponge.</title>
        <authorList>
            <person name="Ruckert C."/>
            <person name="Abdelmohsen U.R."/>
            <person name="Winkler A."/>
            <person name="Hentschel U."/>
            <person name="Kalinowski J."/>
            <person name="Kampfer P."/>
            <person name="Glaeser S."/>
        </authorList>
    </citation>
    <scope>NUCLEOTIDE SEQUENCE [LARGE SCALE GENOMIC DNA]</scope>
    <source>
        <strain evidence="1 2">RV15</strain>
    </source>
</reference>
<evidence type="ECO:0000313" key="2">
    <source>
        <dbReference type="Proteomes" id="UP000053260"/>
    </source>
</evidence>
<dbReference type="AlphaFoldDB" id="A0A101UTA4"/>
<proteinExistence type="predicted"/>
<accession>A0A101UTA4</accession>
<evidence type="ECO:0000313" key="1">
    <source>
        <dbReference type="EMBL" id="KUO16448.1"/>
    </source>
</evidence>
<dbReference type="Pfam" id="PF08012">
    <property type="entry name" value="DUF1702"/>
    <property type="match status" value="1"/>
</dbReference>
<gene>
    <name evidence="1" type="ORF">AQJ91_35665</name>
</gene>
<sequence length="326" mass="35237">MSAVHCLPASFLLQLRGLLVTPLPSATTFAARGFHQGSEADQRRLETVGLAFLSGLRTATSETDVEQLDHVLGAGVPRAHQGFAYEGAAMGLALLDAIGPRRRDRVAALLGSSGAAHRYMVHVGAGWALARLPSFLWRHVVPDDPLLRWLALDGYGFHEAYFRTGTRADGRWSARLPAWPGPKAAVARVVDQGIGRAMWFVECADPGRLADRIQRFAPERHPDLWAGAGLAAVYAEAGTPQALSLLAQRAGKHLPELRQGAAFAAEARLRAGLATDWTEQSLQLLCGIGAAEAAAVTHTTRQELPPDGAQPAYQEWRSRIQRHFSD</sequence>
<dbReference type="RefSeq" id="WP_199848110.1">
    <property type="nucleotide sequence ID" value="NZ_KQ949105.1"/>
</dbReference>
<protein>
    <recommendedName>
        <fullName evidence="3">Enediyne biosynthesis protein</fullName>
    </recommendedName>
</protein>
<organism evidence="1 2">
    <name type="scientific">Streptomyces dysideae</name>
    <dbReference type="NCBI Taxonomy" id="909626"/>
    <lineage>
        <taxon>Bacteria</taxon>
        <taxon>Bacillati</taxon>
        <taxon>Actinomycetota</taxon>
        <taxon>Actinomycetes</taxon>
        <taxon>Kitasatosporales</taxon>
        <taxon>Streptomycetaceae</taxon>
        <taxon>Streptomyces</taxon>
    </lineage>
</organism>
<dbReference type="EMBL" id="LMXB01000087">
    <property type="protein sequence ID" value="KUO16448.1"/>
    <property type="molecule type" value="Genomic_DNA"/>
</dbReference>
<comment type="caution">
    <text evidence="1">The sequence shown here is derived from an EMBL/GenBank/DDBJ whole genome shotgun (WGS) entry which is preliminary data.</text>
</comment>
<dbReference type="InterPro" id="IPR012964">
    <property type="entry name" value="DUF1702"/>
</dbReference>
<dbReference type="STRING" id="909626.AQJ91_35665"/>
<name>A0A101UTA4_9ACTN</name>
<keyword evidence="2" id="KW-1185">Reference proteome</keyword>
<evidence type="ECO:0008006" key="3">
    <source>
        <dbReference type="Google" id="ProtNLM"/>
    </source>
</evidence>
<dbReference type="Proteomes" id="UP000053260">
    <property type="component" value="Unassembled WGS sequence"/>
</dbReference>